<reference evidence="2 3" key="1">
    <citation type="submission" date="2018-07" db="EMBL/GenBank/DDBJ databases">
        <title>Genomic Encyclopedia of Type Strains, Phase IV (KMG-IV): sequencing the most valuable type-strain genomes for metagenomic binning, comparative biology and taxonomic classification.</title>
        <authorList>
            <person name="Goeker M."/>
        </authorList>
    </citation>
    <scope>NUCLEOTIDE SEQUENCE [LARGE SCALE GENOMIC DNA]</scope>
    <source>
        <strain evidence="2 3">DSM 21352</strain>
    </source>
</reference>
<dbReference type="OrthoDB" id="5325135at2"/>
<evidence type="ECO:0000313" key="2">
    <source>
        <dbReference type="EMBL" id="RDI26989.1"/>
    </source>
</evidence>
<comment type="caution">
    <text evidence="2">The sequence shown here is derived from an EMBL/GenBank/DDBJ whole genome shotgun (WGS) entry which is preliminary data.</text>
</comment>
<keyword evidence="1" id="KW-1133">Transmembrane helix</keyword>
<dbReference type="EMBL" id="QQAV01000002">
    <property type="protein sequence ID" value="RDI26989.1"/>
    <property type="molecule type" value="Genomic_DNA"/>
</dbReference>
<feature type="transmembrane region" description="Helical" evidence="1">
    <location>
        <begin position="20"/>
        <end position="41"/>
    </location>
</feature>
<keyword evidence="3" id="KW-1185">Reference proteome</keyword>
<dbReference type="Proteomes" id="UP000255265">
    <property type="component" value="Unassembled WGS sequence"/>
</dbReference>
<name>A0A370FKT6_9BURK</name>
<keyword evidence="1" id="KW-0472">Membrane</keyword>
<gene>
    <name evidence="2" type="ORF">DFR41_10221</name>
</gene>
<evidence type="ECO:0000256" key="1">
    <source>
        <dbReference type="SAM" id="Phobius"/>
    </source>
</evidence>
<dbReference type="InterPro" id="IPR007047">
    <property type="entry name" value="Flp_Fap"/>
</dbReference>
<dbReference type="AlphaFoldDB" id="A0A370FKT6"/>
<dbReference type="RefSeq" id="WP_017759181.1">
    <property type="nucleotide sequence ID" value="NZ_QQAV01000002.1"/>
</dbReference>
<sequence>MKAAIVRFLRDEEGATAIEYGIIAGLMALMLVAIFGTDGAVQTTLEAIFTKVKTVATTGA</sequence>
<proteinExistence type="predicted"/>
<protein>
    <submittedName>
        <fullName evidence="2">Pilus assembly protein Flp/PilA</fullName>
    </submittedName>
</protein>
<organism evidence="2 3">
    <name type="scientific">Pseudacidovorax intermedius</name>
    <dbReference type="NCBI Taxonomy" id="433924"/>
    <lineage>
        <taxon>Bacteria</taxon>
        <taxon>Pseudomonadati</taxon>
        <taxon>Pseudomonadota</taxon>
        <taxon>Betaproteobacteria</taxon>
        <taxon>Burkholderiales</taxon>
        <taxon>Comamonadaceae</taxon>
        <taxon>Pseudacidovorax</taxon>
    </lineage>
</organism>
<dbReference type="Pfam" id="PF04964">
    <property type="entry name" value="Flp_Fap"/>
    <property type="match status" value="1"/>
</dbReference>
<accession>A0A370FKT6</accession>
<keyword evidence="1" id="KW-0812">Transmembrane</keyword>
<evidence type="ECO:0000313" key="3">
    <source>
        <dbReference type="Proteomes" id="UP000255265"/>
    </source>
</evidence>